<dbReference type="RefSeq" id="WP_091473678.1">
    <property type="nucleotide sequence ID" value="NZ_FOIT01000001.1"/>
</dbReference>
<feature type="region of interest" description="Disordered" evidence="4">
    <location>
        <begin position="195"/>
        <end position="214"/>
    </location>
</feature>
<dbReference type="PANTHER" id="PTHR44196">
    <property type="entry name" value="DEHYDROGENASE/REDUCTASE SDR FAMILY MEMBER 7B"/>
    <property type="match status" value="1"/>
</dbReference>
<dbReference type="InterPro" id="IPR020904">
    <property type="entry name" value="Sc_DH/Rdtase_CS"/>
</dbReference>
<protein>
    <submittedName>
        <fullName evidence="5">Short-chain dehydrogenase</fullName>
    </submittedName>
</protein>
<keyword evidence="6" id="KW-1185">Reference proteome</keyword>
<keyword evidence="2" id="KW-0560">Oxidoreductase</keyword>
<evidence type="ECO:0000256" key="3">
    <source>
        <dbReference type="RuleBase" id="RU000363"/>
    </source>
</evidence>
<evidence type="ECO:0000256" key="2">
    <source>
        <dbReference type="ARBA" id="ARBA00023002"/>
    </source>
</evidence>
<dbReference type="AlphaFoldDB" id="A0A662Z1P0"/>
<name>A0A662Z1P0_9STAP</name>
<dbReference type="Pfam" id="PF00106">
    <property type="entry name" value="adh_short"/>
    <property type="match status" value="1"/>
</dbReference>
<accession>A0A662Z1P0</accession>
<evidence type="ECO:0000256" key="1">
    <source>
        <dbReference type="ARBA" id="ARBA00006484"/>
    </source>
</evidence>
<dbReference type="PRINTS" id="PR00081">
    <property type="entry name" value="GDHRDH"/>
</dbReference>
<reference evidence="5 6" key="1">
    <citation type="submission" date="2016-10" db="EMBL/GenBank/DDBJ databases">
        <authorList>
            <person name="Varghese N."/>
            <person name="Submissions S."/>
        </authorList>
    </citation>
    <scope>NUCLEOTIDE SEQUENCE [LARGE SCALE GENOMIC DNA]</scope>
    <source>
        <strain evidence="5 6">IBRC-M10081</strain>
    </source>
</reference>
<evidence type="ECO:0000313" key="5">
    <source>
        <dbReference type="EMBL" id="SEV86226.1"/>
    </source>
</evidence>
<sequence>MKVNGKTILVTGAGSGMGRELTLILLEMGAKVVAVDLNEESLKETASLSPVKEERLYTKVLNITDKEAVLKLPEELKTEFDEVDGIINNAGIIQPFVNVEELDIEKIEQVMNVNFYGTLYFIKAFLPSLKSRREAHIVNISSMGGFLPVPGQSIYGASKAAVKLLTEGLSSELTGTNVKVTVVFPGAIETNISTNSGLEGKSESAEDEAKKSDFKPLPASEAAKIIIEGMENEEYRVLVGKDATFLDRFSRFSPKRAAAFIANKMASLKS</sequence>
<dbReference type="OrthoDB" id="9775296at2"/>
<dbReference type="GO" id="GO:0016491">
    <property type="term" value="F:oxidoreductase activity"/>
    <property type="evidence" value="ECO:0007669"/>
    <property type="project" value="UniProtKB-KW"/>
</dbReference>
<dbReference type="Proteomes" id="UP000243605">
    <property type="component" value="Unassembled WGS sequence"/>
</dbReference>
<dbReference type="InterPro" id="IPR036291">
    <property type="entry name" value="NAD(P)-bd_dom_sf"/>
</dbReference>
<dbReference type="PANTHER" id="PTHR44196:SF1">
    <property type="entry name" value="DEHYDROGENASE_REDUCTASE SDR FAMILY MEMBER 7B"/>
    <property type="match status" value="1"/>
</dbReference>
<feature type="compositionally biased region" description="Basic and acidic residues" evidence="4">
    <location>
        <begin position="200"/>
        <end position="214"/>
    </location>
</feature>
<proteinExistence type="inferred from homology"/>
<dbReference type="InterPro" id="IPR002347">
    <property type="entry name" value="SDR_fam"/>
</dbReference>
<evidence type="ECO:0000256" key="4">
    <source>
        <dbReference type="SAM" id="MobiDB-lite"/>
    </source>
</evidence>
<gene>
    <name evidence="5" type="ORF">SAMN05192557_0566</name>
</gene>
<organism evidence="5 6">
    <name type="scientific">Aliicoccus persicus</name>
    <dbReference type="NCBI Taxonomy" id="930138"/>
    <lineage>
        <taxon>Bacteria</taxon>
        <taxon>Bacillati</taxon>
        <taxon>Bacillota</taxon>
        <taxon>Bacilli</taxon>
        <taxon>Bacillales</taxon>
        <taxon>Staphylococcaceae</taxon>
        <taxon>Aliicoccus</taxon>
    </lineage>
</organism>
<dbReference type="PROSITE" id="PS00061">
    <property type="entry name" value="ADH_SHORT"/>
    <property type="match status" value="1"/>
</dbReference>
<dbReference type="PRINTS" id="PR00080">
    <property type="entry name" value="SDRFAMILY"/>
</dbReference>
<evidence type="ECO:0000313" key="6">
    <source>
        <dbReference type="Proteomes" id="UP000243605"/>
    </source>
</evidence>
<dbReference type="GO" id="GO:0016020">
    <property type="term" value="C:membrane"/>
    <property type="evidence" value="ECO:0007669"/>
    <property type="project" value="TreeGrafter"/>
</dbReference>
<dbReference type="SUPFAM" id="SSF51735">
    <property type="entry name" value="NAD(P)-binding Rossmann-fold domains"/>
    <property type="match status" value="1"/>
</dbReference>
<dbReference type="Gene3D" id="3.40.50.720">
    <property type="entry name" value="NAD(P)-binding Rossmann-like Domain"/>
    <property type="match status" value="1"/>
</dbReference>
<dbReference type="EMBL" id="FOIT01000001">
    <property type="protein sequence ID" value="SEV86226.1"/>
    <property type="molecule type" value="Genomic_DNA"/>
</dbReference>
<comment type="similarity">
    <text evidence="1 3">Belongs to the short-chain dehydrogenases/reductases (SDR) family.</text>
</comment>